<comment type="caution">
    <text evidence="3">The sequence shown here is derived from an EMBL/GenBank/DDBJ whole genome shotgun (WGS) entry which is preliminary data.</text>
</comment>
<sequence>MRGACIHAFWKGLALLVLVLPGIALAGSPFATGANATQSQLVSILTPLAAVAVMVSGVMAWFGRVSWWWMVGVVLGTVLVFGGPQIVSWIRGMFGV</sequence>
<proteinExistence type="predicted"/>
<keyword evidence="1" id="KW-1133">Transmembrane helix</keyword>
<feature type="chain" id="PRO_5045373649" evidence="2">
    <location>
        <begin position="27"/>
        <end position="96"/>
    </location>
</feature>
<evidence type="ECO:0000256" key="1">
    <source>
        <dbReference type="SAM" id="Phobius"/>
    </source>
</evidence>
<name>A0ABU8WWG2_9BURK</name>
<evidence type="ECO:0000313" key="3">
    <source>
        <dbReference type="EMBL" id="MEJ8851876.1"/>
    </source>
</evidence>
<keyword evidence="1" id="KW-0812">Transmembrane</keyword>
<dbReference type="Proteomes" id="UP001385892">
    <property type="component" value="Unassembled WGS sequence"/>
</dbReference>
<keyword evidence="2" id="KW-0732">Signal</keyword>
<dbReference type="InterPro" id="IPR007039">
    <property type="entry name" value="TrbC/VirB2"/>
</dbReference>
<evidence type="ECO:0000256" key="2">
    <source>
        <dbReference type="SAM" id="SignalP"/>
    </source>
</evidence>
<evidence type="ECO:0000313" key="4">
    <source>
        <dbReference type="Proteomes" id="UP001385892"/>
    </source>
</evidence>
<keyword evidence="1" id="KW-0472">Membrane</keyword>
<protein>
    <submittedName>
        <fullName evidence="3">TrbC/VirB2 family protein</fullName>
    </submittedName>
</protein>
<dbReference type="RefSeq" id="WP_340347742.1">
    <property type="nucleotide sequence ID" value="NZ_JBBKZT010000028.1"/>
</dbReference>
<keyword evidence="4" id="KW-1185">Reference proteome</keyword>
<feature type="transmembrane region" description="Helical" evidence="1">
    <location>
        <begin position="69"/>
        <end position="90"/>
    </location>
</feature>
<feature type="signal peptide" evidence="2">
    <location>
        <begin position="1"/>
        <end position="26"/>
    </location>
</feature>
<feature type="transmembrane region" description="Helical" evidence="1">
    <location>
        <begin position="42"/>
        <end position="62"/>
    </location>
</feature>
<organism evidence="3 4">
    <name type="scientific">Variovorax rhizosphaerae</name>
    <dbReference type="NCBI Taxonomy" id="1836200"/>
    <lineage>
        <taxon>Bacteria</taxon>
        <taxon>Pseudomonadati</taxon>
        <taxon>Pseudomonadota</taxon>
        <taxon>Betaproteobacteria</taxon>
        <taxon>Burkholderiales</taxon>
        <taxon>Comamonadaceae</taxon>
        <taxon>Variovorax</taxon>
    </lineage>
</organism>
<accession>A0ABU8WWG2</accession>
<dbReference type="EMBL" id="JBBKZT010000028">
    <property type="protein sequence ID" value="MEJ8851876.1"/>
    <property type="molecule type" value="Genomic_DNA"/>
</dbReference>
<reference evidence="3 4" key="1">
    <citation type="submission" date="2024-03" db="EMBL/GenBank/DDBJ databases">
        <title>Novel species of the genus Variovorax.</title>
        <authorList>
            <person name="Liu Q."/>
            <person name="Xin Y.-H."/>
        </authorList>
    </citation>
    <scope>NUCLEOTIDE SEQUENCE [LARGE SCALE GENOMIC DNA]</scope>
    <source>
        <strain evidence="3 4">KACC 18900</strain>
    </source>
</reference>
<gene>
    <name evidence="3" type="ORF">WKW82_34975</name>
</gene>
<dbReference type="Pfam" id="PF04956">
    <property type="entry name" value="TrbC"/>
    <property type="match status" value="1"/>
</dbReference>